<dbReference type="Proteomes" id="UP000593892">
    <property type="component" value="Chromosome"/>
</dbReference>
<feature type="domain" description="SAF" evidence="1">
    <location>
        <begin position="41"/>
        <end position="103"/>
    </location>
</feature>
<reference evidence="2 3" key="1">
    <citation type="submission" date="2020-10" db="EMBL/GenBank/DDBJ databases">
        <title>Complete genome sequence of Paludibaculum fermentans P105T, a facultatively anaerobic acidobacterium capable of dissimilatory Fe(III) reduction.</title>
        <authorList>
            <person name="Dedysh S.N."/>
            <person name="Beletsky A.V."/>
            <person name="Kulichevskaya I.S."/>
            <person name="Mardanov A.V."/>
            <person name="Ravin N.V."/>
        </authorList>
    </citation>
    <scope>NUCLEOTIDE SEQUENCE [LARGE SCALE GENOMIC DNA]</scope>
    <source>
        <strain evidence="2 3">P105</strain>
    </source>
</reference>
<keyword evidence="3" id="KW-1185">Reference proteome</keyword>
<dbReference type="AlphaFoldDB" id="A0A7S7NQK1"/>
<evidence type="ECO:0000313" key="3">
    <source>
        <dbReference type="Proteomes" id="UP000593892"/>
    </source>
</evidence>
<dbReference type="RefSeq" id="WP_194449620.1">
    <property type="nucleotide sequence ID" value="NZ_CP063849.1"/>
</dbReference>
<dbReference type="Pfam" id="PF16976">
    <property type="entry name" value="RcpC"/>
    <property type="match status" value="1"/>
</dbReference>
<dbReference type="Pfam" id="PF08666">
    <property type="entry name" value="SAF"/>
    <property type="match status" value="1"/>
</dbReference>
<dbReference type="NCBIfam" id="TIGR03177">
    <property type="entry name" value="pilus_cpaB"/>
    <property type="match status" value="1"/>
</dbReference>
<dbReference type="SMART" id="SM00858">
    <property type="entry name" value="SAF"/>
    <property type="match status" value="1"/>
</dbReference>
<sequence>MKRNLMPLLGVAFVAAVVATGIFYGLLIPRLRGSASADNPRTAVLAVHALDRGAVLRQEDVKVVDFDQKALPPNAIPAPEQAVGLTLLEPVSPNQPITSSHVARRGAAGGPSLAIPAGRRAVSIHPIDSSGVVAMIRSGSRVDIQVLDTRGAQQLRRMLEDVEVLSVTGNEPGNGRPVITLLVSPNDADRLSLADATLQLRLVLRNPNDRSVEGAKSVAPAALLNAAAAVHP</sequence>
<accession>A0A7S7NQK1</accession>
<dbReference type="KEGG" id="pfer:IRI77_35355"/>
<dbReference type="InterPro" id="IPR013974">
    <property type="entry name" value="SAF"/>
</dbReference>
<evidence type="ECO:0000259" key="1">
    <source>
        <dbReference type="SMART" id="SM00858"/>
    </source>
</evidence>
<dbReference type="InterPro" id="IPR017592">
    <property type="entry name" value="Pilus_assmbl_Flp-typ_CpaB"/>
</dbReference>
<dbReference type="Gene3D" id="3.90.1210.10">
    <property type="entry name" value="Antifreeze-like/N-acetylneuraminic acid synthase C-terminal domain"/>
    <property type="match status" value="1"/>
</dbReference>
<dbReference type="CDD" id="cd11614">
    <property type="entry name" value="SAF_CpaB_FlgA_like"/>
    <property type="match status" value="1"/>
</dbReference>
<dbReference type="EMBL" id="CP063849">
    <property type="protein sequence ID" value="QOY87957.1"/>
    <property type="molecule type" value="Genomic_DNA"/>
</dbReference>
<dbReference type="InterPro" id="IPR031571">
    <property type="entry name" value="RcpC_dom"/>
</dbReference>
<name>A0A7S7NQK1_PALFE</name>
<proteinExistence type="predicted"/>
<evidence type="ECO:0000313" key="2">
    <source>
        <dbReference type="EMBL" id="QOY87957.1"/>
    </source>
</evidence>
<gene>
    <name evidence="2" type="primary">cpaB</name>
    <name evidence="2" type="ORF">IRI77_35355</name>
</gene>
<protein>
    <submittedName>
        <fullName evidence="2">Flp pilus assembly protein CpaB</fullName>
    </submittedName>
</protein>
<organism evidence="2 3">
    <name type="scientific">Paludibaculum fermentans</name>
    <dbReference type="NCBI Taxonomy" id="1473598"/>
    <lineage>
        <taxon>Bacteria</taxon>
        <taxon>Pseudomonadati</taxon>
        <taxon>Acidobacteriota</taxon>
        <taxon>Terriglobia</taxon>
        <taxon>Bryobacterales</taxon>
        <taxon>Bryobacteraceae</taxon>
        <taxon>Paludibaculum</taxon>
    </lineage>
</organism>